<proteinExistence type="predicted"/>
<protein>
    <submittedName>
        <fullName evidence="3">CPBP family intramembrane metalloprotease</fullName>
    </submittedName>
</protein>
<accession>A0ABT2UBG7</accession>
<feature type="transmembrane region" description="Helical" evidence="1">
    <location>
        <begin position="203"/>
        <end position="225"/>
    </location>
</feature>
<feature type="domain" description="CAAX prenyl protease 2/Lysostaphin resistance protein A-like" evidence="2">
    <location>
        <begin position="122"/>
        <end position="216"/>
    </location>
</feature>
<feature type="transmembrane region" description="Helical" evidence="1">
    <location>
        <begin position="123"/>
        <end position="140"/>
    </location>
</feature>
<dbReference type="PANTHER" id="PTHR39430:SF1">
    <property type="entry name" value="PROTEASE"/>
    <property type="match status" value="1"/>
</dbReference>
<dbReference type="GO" id="GO:0008237">
    <property type="term" value="F:metallopeptidase activity"/>
    <property type="evidence" value="ECO:0007669"/>
    <property type="project" value="UniProtKB-KW"/>
</dbReference>
<evidence type="ECO:0000313" key="3">
    <source>
        <dbReference type="EMBL" id="MCU6791975.1"/>
    </source>
</evidence>
<feature type="transmembrane region" description="Helical" evidence="1">
    <location>
        <begin position="254"/>
        <end position="273"/>
    </location>
</feature>
<comment type="caution">
    <text evidence="3">The sequence shown here is derived from an EMBL/GenBank/DDBJ whole genome shotgun (WGS) entry which is preliminary data.</text>
</comment>
<keyword evidence="1" id="KW-0472">Membrane</keyword>
<dbReference type="EMBL" id="JAOQIO010000016">
    <property type="protein sequence ID" value="MCU6791975.1"/>
    <property type="molecule type" value="Genomic_DNA"/>
</dbReference>
<feature type="transmembrane region" description="Helical" evidence="1">
    <location>
        <begin position="85"/>
        <end position="111"/>
    </location>
</feature>
<name>A0ABT2UBG7_9BACL</name>
<organism evidence="3 4">
    <name type="scientific">Paenibacillus baimaensis</name>
    <dbReference type="NCBI Taxonomy" id="2982185"/>
    <lineage>
        <taxon>Bacteria</taxon>
        <taxon>Bacillati</taxon>
        <taxon>Bacillota</taxon>
        <taxon>Bacilli</taxon>
        <taxon>Bacillales</taxon>
        <taxon>Paenibacillaceae</taxon>
        <taxon>Paenibacillus</taxon>
    </lineage>
</organism>
<evidence type="ECO:0000256" key="1">
    <source>
        <dbReference type="SAM" id="Phobius"/>
    </source>
</evidence>
<feature type="transmembrane region" description="Helical" evidence="1">
    <location>
        <begin position="179"/>
        <end position="196"/>
    </location>
</feature>
<dbReference type="PANTHER" id="PTHR39430">
    <property type="entry name" value="MEMBRANE-ASSOCIATED PROTEASE-RELATED"/>
    <property type="match status" value="1"/>
</dbReference>
<evidence type="ECO:0000259" key="2">
    <source>
        <dbReference type="Pfam" id="PF02517"/>
    </source>
</evidence>
<evidence type="ECO:0000313" key="4">
    <source>
        <dbReference type="Proteomes" id="UP001652445"/>
    </source>
</evidence>
<keyword evidence="3" id="KW-0378">Hydrolase</keyword>
<sequence>MKLFKNILAIIGKILLAIVISFLLIGMSSIAFNWLFHDKIWVTKSLLFIQSICFILSVVLMYVWFERKRGWDLGWTQNHKCKSWFAGALWGIIMMTSTFMAIWLFGGLKIIGVSFDLKIMQSLVYWIFFFLLVAISEELLSRGYLQGLIRHYFGVAAGIVVTSLLFAAMHLMNANVLEGFVPLINLFLAGVMFGVAREVTGGLWLPIGIHFTWNLLQGNLFGFFVSGINTKESIIHIEISGNSLISGGQFGAEGSLITSALLILYTIIIWLWYRKQQRFSHY</sequence>
<dbReference type="Pfam" id="PF02517">
    <property type="entry name" value="Rce1-like"/>
    <property type="match status" value="1"/>
</dbReference>
<feature type="transmembrane region" description="Helical" evidence="1">
    <location>
        <begin position="7"/>
        <end position="35"/>
    </location>
</feature>
<feature type="transmembrane region" description="Helical" evidence="1">
    <location>
        <begin position="47"/>
        <end position="65"/>
    </location>
</feature>
<reference evidence="3 4" key="1">
    <citation type="submission" date="2022-09" db="EMBL/GenBank/DDBJ databases">
        <authorList>
            <person name="Han X.L."/>
            <person name="Wang Q."/>
            <person name="Lu T."/>
        </authorList>
    </citation>
    <scope>NUCLEOTIDE SEQUENCE [LARGE SCALE GENOMIC DNA]</scope>
    <source>
        <strain evidence="3 4">WQ 127069</strain>
    </source>
</reference>
<keyword evidence="3" id="KW-0482">Metalloprotease</keyword>
<feature type="transmembrane region" description="Helical" evidence="1">
    <location>
        <begin position="152"/>
        <end position="173"/>
    </location>
</feature>
<dbReference type="InterPro" id="IPR003675">
    <property type="entry name" value="Rce1/LyrA-like_dom"/>
</dbReference>
<dbReference type="RefSeq" id="WP_262683382.1">
    <property type="nucleotide sequence ID" value="NZ_JAOQIO010000016.1"/>
</dbReference>
<keyword evidence="1" id="KW-0812">Transmembrane</keyword>
<gene>
    <name evidence="3" type="ORF">OB236_07530</name>
</gene>
<keyword evidence="3" id="KW-0645">Protease</keyword>
<keyword evidence="4" id="KW-1185">Reference proteome</keyword>
<dbReference type="Proteomes" id="UP001652445">
    <property type="component" value="Unassembled WGS sequence"/>
</dbReference>
<keyword evidence="1" id="KW-1133">Transmembrane helix</keyword>